<dbReference type="InterPro" id="IPR039420">
    <property type="entry name" value="WalR-like"/>
</dbReference>
<dbReference type="Proteomes" id="UP000438874">
    <property type="component" value="Unassembled WGS sequence"/>
</dbReference>
<dbReference type="PRINTS" id="PR00038">
    <property type="entry name" value="HTHLUXR"/>
</dbReference>
<dbReference type="Pfam" id="PF00196">
    <property type="entry name" value="GerE"/>
    <property type="match status" value="1"/>
</dbReference>
<organism evidence="7 8">
    <name type="scientific">Microcystis aeruginosa NIES-3787</name>
    <dbReference type="NCBI Taxonomy" id="2517782"/>
    <lineage>
        <taxon>Bacteria</taxon>
        <taxon>Bacillati</taxon>
        <taxon>Cyanobacteriota</taxon>
        <taxon>Cyanophyceae</taxon>
        <taxon>Oscillatoriophycideae</taxon>
        <taxon>Chroococcales</taxon>
        <taxon>Microcystaceae</taxon>
        <taxon>Microcystis</taxon>
    </lineage>
</organism>
<dbReference type="Gene3D" id="3.40.50.2300">
    <property type="match status" value="1"/>
</dbReference>
<dbReference type="InterPro" id="IPR001789">
    <property type="entry name" value="Sig_transdc_resp-reg_receiver"/>
</dbReference>
<evidence type="ECO:0000313" key="8">
    <source>
        <dbReference type="Proteomes" id="UP000438874"/>
    </source>
</evidence>
<dbReference type="PROSITE" id="PS00622">
    <property type="entry name" value="HTH_LUXR_1"/>
    <property type="match status" value="1"/>
</dbReference>
<evidence type="ECO:0000259" key="6">
    <source>
        <dbReference type="PROSITE" id="PS50110"/>
    </source>
</evidence>
<evidence type="ECO:0000256" key="2">
    <source>
        <dbReference type="ARBA" id="ARBA00023125"/>
    </source>
</evidence>
<dbReference type="PANTHER" id="PTHR48111">
    <property type="entry name" value="REGULATOR OF RPOS"/>
    <property type="match status" value="1"/>
</dbReference>
<sequence>MSAYRSFVRLHSPNPAAWKIAMKEINKDNKQLLLIDDDPNLILLVKDYLEFRGYRVTTAENGPEALEILERGANTAKAMEIPDMIICDLIMPEMDGYAFLEKIRQDSRFSGIPVIFLSPEGDSQDKVTGVTAGADFYMVNPFEPEELVARVESFLKQAGRLPKRTSRHHSSDVTPVQVQGNVELTPTELKVVQLVAQGLANREIAAKFNVSQRTIESHVSNMLHKTGLHNRTELTQWAIESNIIFLYS</sequence>
<keyword evidence="1" id="KW-0805">Transcription regulation</keyword>
<keyword evidence="3" id="KW-0804">Transcription</keyword>
<dbReference type="InterPro" id="IPR036388">
    <property type="entry name" value="WH-like_DNA-bd_sf"/>
</dbReference>
<evidence type="ECO:0000256" key="3">
    <source>
        <dbReference type="ARBA" id="ARBA00023163"/>
    </source>
</evidence>
<dbReference type="SMART" id="SM00448">
    <property type="entry name" value="REC"/>
    <property type="match status" value="1"/>
</dbReference>
<dbReference type="GO" id="GO:0032993">
    <property type="term" value="C:protein-DNA complex"/>
    <property type="evidence" value="ECO:0007669"/>
    <property type="project" value="TreeGrafter"/>
</dbReference>
<keyword evidence="2" id="KW-0238">DNA-binding</keyword>
<accession>A0A6H9GEF2</accession>
<dbReference type="GO" id="GO:0006355">
    <property type="term" value="P:regulation of DNA-templated transcription"/>
    <property type="evidence" value="ECO:0007669"/>
    <property type="project" value="InterPro"/>
</dbReference>
<dbReference type="Gene3D" id="1.10.10.10">
    <property type="entry name" value="Winged helix-like DNA-binding domain superfamily/Winged helix DNA-binding domain"/>
    <property type="match status" value="1"/>
</dbReference>
<reference evidence="7 8" key="1">
    <citation type="submission" date="2019-02" db="EMBL/GenBank/DDBJ databases">
        <title>Draft genome sequence of Arthrospira platensis NIES-3787.</title>
        <authorList>
            <person name="Yamaguchi H."/>
            <person name="Suzuki S."/>
            <person name="Kawachi M."/>
        </authorList>
    </citation>
    <scope>NUCLEOTIDE SEQUENCE [LARGE SCALE GENOMIC DNA]</scope>
    <source>
        <strain evidence="7 8">NIES-3787</strain>
    </source>
</reference>
<feature type="domain" description="HTH luxR-type" evidence="5">
    <location>
        <begin position="177"/>
        <end position="242"/>
    </location>
</feature>
<dbReference type="GO" id="GO:0005829">
    <property type="term" value="C:cytosol"/>
    <property type="evidence" value="ECO:0007669"/>
    <property type="project" value="TreeGrafter"/>
</dbReference>
<dbReference type="GO" id="GO:0000156">
    <property type="term" value="F:phosphorelay response regulator activity"/>
    <property type="evidence" value="ECO:0007669"/>
    <property type="project" value="TreeGrafter"/>
</dbReference>
<dbReference type="CDD" id="cd06170">
    <property type="entry name" value="LuxR_C_like"/>
    <property type="match status" value="1"/>
</dbReference>
<dbReference type="SMART" id="SM00421">
    <property type="entry name" value="HTH_LUXR"/>
    <property type="match status" value="1"/>
</dbReference>
<keyword evidence="4" id="KW-0597">Phosphoprotein</keyword>
<feature type="modified residue" description="4-aspartylphosphate" evidence="4">
    <location>
        <position position="88"/>
    </location>
</feature>
<dbReference type="PROSITE" id="PS50110">
    <property type="entry name" value="RESPONSE_REGULATORY"/>
    <property type="match status" value="1"/>
</dbReference>
<feature type="domain" description="Response regulatory" evidence="6">
    <location>
        <begin position="31"/>
        <end position="155"/>
    </location>
</feature>
<dbReference type="GO" id="GO:0000976">
    <property type="term" value="F:transcription cis-regulatory region binding"/>
    <property type="evidence" value="ECO:0007669"/>
    <property type="project" value="TreeGrafter"/>
</dbReference>
<evidence type="ECO:0000256" key="1">
    <source>
        <dbReference type="ARBA" id="ARBA00023015"/>
    </source>
</evidence>
<dbReference type="AlphaFoldDB" id="A0A6H9GEF2"/>
<dbReference type="EMBL" id="BJCH01000003">
    <property type="protein sequence ID" value="GCL44782.1"/>
    <property type="molecule type" value="Genomic_DNA"/>
</dbReference>
<dbReference type="InterPro" id="IPR011006">
    <property type="entry name" value="CheY-like_superfamily"/>
</dbReference>
<dbReference type="SUPFAM" id="SSF52172">
    <property type="entry name" value="CheY-like"/>
    <property type="match status" value="1"/>
</dbReference>
<gene>
    <name evidence="7" type="ORF">NIES3787_04590</name>
</gene>
<comment type="caution">
    <text evidence="7">The sequence shown here is derived from an EMBL/GenBank/DDBJ whole genome shotgun (WGS) entry which is preliminary data.</text>
</comment>
<protein>
    <submittedName>
        <fullName evidence="7">Two component transcriptional regulator</fullName>
    </submittedName>
</protein>
<name>A0A6H9GEF2_MICAE</name>
<dbReference type="Pfam" id="PF00072">
    <property type="entry name" value="Response_reg"/>
    <property type="match status" value="1"/>
</dbReference>
<evidence type="ECO:0000313" key="7">
    <source>
        <dbReference type="EMBL" id="GCL44782.1"/>
    </source>
</evidence>
<evidence type="ECO:0000256" key="4">
    <source>
        <dbReference type="PROSITE-ProRule" id="PRU00169"/>
    </source>
</evidence>
<dbReference type="InterPro" id="IPR016032">
    <property type="entry name" value="Sig_transdc_resp-reg_C-effctor"/>
</dbReference>
<dbReference type="SUPFAM" id="SSF46894">
    <property type="entry name" value="C-terminal effector domain of the bipartite response regulators"/>
    <property type="match status" value="1"/>
</dbReference>
<evidence type="ECO:0000259" key="5">
    <source>
        <dbReference type="PROSITE" id="PS50043"/>
    </source>
</evidence>
<dbReference type="PANTHER" id="PTHR48111:SF67">
    <property type="entry name" value="TRANSCRIPTIONAL REGULATORY PROTEIN TCTD"/>
    <property type="match status" value="1"/>
</dbReference>
<dbReference type="InterPro" id="IPR000792">
    <property type="entry name" value="Tscrpt_reg_LuxR_C"/>
</dbReference>
<proteinExistence type="predicted"/>
<dbReference type="PROSITE" id="PS50043">
    <property type="entry name" value="HTH_LUXR_2"/>
    <property type="match status" value="1"/>
</dbReference>